<dbReference type="GO" id="GO:0071555">
    <property type="term" value="P:cell wall organization"/>
    <property type="evidence" value="ECO:0007669"/>
    <property type="project" value="UniProtKB-KW"/>
</dbReference>
<evidence type="ECO:0000256" key="15">
    <source>
        <dbReference type="SAM" id="MobiDB-lite"/>
    </source>
</evidence>
<keyword evidence="14" id="KW-0133">Cell shape</keyword>
<feature type="transmembrane region" description="Helical" evidence="14">
    <location>
        <begin position="87"/>
        <end position="105"/>
    </location>
</feature>
<dbReference type="HAMAP" id="MF_01006">
    <property type="entry name" value="Undec_diphosphatase"/>
    <property type="match status" value="1"/>
</dbReference>
<evidence type="ECO:0000256" key="9">
    <source>
        <dbReference type="ARBA" id="ARBA00023136"/>
    </source>
</evidence>
<protein>
    <recommendedName>
        <fullName evidence="4 14">Undecaprenyl-diphosphatase</fullName>
        <ecNumber evidence="3 14">3.6.1.27</ecNumber>
    </recommendedName>
    <alternativeName>
        <fullName evidence="12 14">Bacitracin resistance protein</fullName>
    </alternativeName>
    <alternativeName>
        <fullName evidence="11 14">Undecaprenyl pyrophosphate phosphatase</fullName>
    </alternativeName>
</protein>
<dbReference type="GO" id="GO:0008360">
    <property type="term" value="P:regulation of cell shape"/>
    <property type="evidence" value="ECO:0007669"/>
    <property type="project" value="UniProtKB-KW"/>
</dbReference>
<feature type="region of interest" description="Disordered" evidence="15">
    <location>
        <begin position="283"/>
        <end position="304"/>
    </location>
</feature>
<evidence type="ECO:0000256" key="13">
    <source>
        <dbReference type="ARBA" id="ARBA00047594"/>
    </source>
</evidence>
<dbReference type="Proteomes" id="UP000464178">
    <property type="component" value="Chromosome"/>
</dbReference>
<reference evidence="16 17" key="1">
    <citation type="submission" date="2019-05" db="EMBL/GenBank/DDBJ databases">
        <authorList>
            <consortium name="Science for Life Laboratories"/>
        </authorList>
    </citation>
    <scope>NUCLEOTIDE SEQUENCE [LARGE SCALE GENOMIC DNA]</scope>
    <source>
        <strain evidence="16">Soil9</strain>
    </source>
</reference>
<feature type="transmembrane region" description="Helical" evidence="14">
    <location>
        <begin position="6"/>
        <end position="30"/>
    </location>
</feature>
<comment type="catalytic activity">
    <reaction evidence="13 14">
        <text>di-trans,octa-cis-undecaprenyl diphosphate + H2O = di-trans,octa-cis-undecaprenyl phosphate + phosphate + H(+)</text>
        <dbReference type="Rhea" id="RHEA:28094"/>
        <dbReference type="ChEBI" id="CHEBI:15377"/>
        <dbReference type="ChEBI" id="CHEBI:15378"/>
        <dbReference type="ChEBI" id="CHEBI:43474"/>
        <dbReference type="ChEBI" id="CHEBI:58405"/>
        <dbReference type="ChEBI" id="CHEBI:60392"/>
        <dbReference type="EC" id="3.6.1.27"/>
    </reaction>
</comment>
<evidence type="ECO:0000256" key="6">
    <source>
        <dbReference type="ARBA" id="ARBA00022692"/>
    </source>
</evidence>
<evidence type="ECO:0000256" key="5">
    <source>
        <dbReference type="ARBA" id="ARBA00022475"/>
    </source>
</evidence>
<evidence type="ECO:0000256" key="11">
    <source>
        <dbReference type="ARBA" id="ARBA00032707"/>
    </source>
</evidence>
<keyword evidence="5 14" id="KW-1003">Cell membrane</keyword>
<evidence type="ECO:0000256" key="2">
    <source>
        <dbReference type="ARBA" id="ARBA00010621"/>
    </source>
</evidence>
<evidence type="ECO:0000313" key="17">
    <source>
        <dbReference type="Proteomes" id="UP000464178"/>
    </source>
</evidence>
<dbReference type="EC" id="3.6.1.27" evidence="3 14"/>
<keyword evidence="14" id="KW-0961">Cell wall biogenesis/degradation</keyword>
<dbReference type="GO" id="GO:0046677">
    <property type="term" value="P:response to antibiotic"/>
    <property type="evidence" value="ECO:0007669"/>
    <property type="project" value="UniProtKB-UniRule"/>
</dbReference>
<feature type="transmembrane region" description="Helical" evidence="14">
    <location>
        <begin position="42"/>
        <end position="61"/>
    </location>
</feature>
<keyword evidence="8 14" id="KW-1133">Transmembrane helix</keyword>
<feature type="transmembrane region" description="Helical" evidence="14">
    <location>
        <begin position="112"/>
        <end position="133"/>
    </location>
</feature>
<dbReference type="InterPro" id="IPR003824">
    <property type="entry name" value="UppP"/>
</dbReference>
<keyword evidence="6 14" id="KW-0812">Transmembrane</keyword>
<evidence type="ECO:0000256" key="12">
    <source>
        <dbReference type="ARBA" id="ARBA00032932"/>
    </source>
</evidence>
<dbReference type="AlphaFoldDB" id="A0A6P2CST0"/>
<organism evidence="16 17">
    <name type="scientific">Gemmata massiliana</name>
    <dbReference type="NCBI Taxonomy" id="1210884"/>
    <lineage>
        <taxon>Bacteria</taxon>
        <taxon>Pseudomonadati</taxon>
        <taxon>Planctomycetota</taxon>
        <taxon>Planctomycetia</taxon>
        <taxon>Gemmatales</taxon>
        <taxon>Gemmataceae</taxon>
        <taxon>Gemmata</taxon>
    </lineage>
</organism>
<evidence type="ECO:0000256" key="4">
    <source>
        <dbReference type="ARBA" id="ARBA00021581"/>
    </source>
</evidence>
<keyword evidence="10 14" id="KW-0046">Antibiotic resistance</keyword>
<dbReference type="NCBIfam" id="TIGR00753">
    <property type="entry name" value="undec_PP_bacA"/>
    <property type="match status" value="1"/>
</dbReference>
<feature type="transmembrane region" description="Helical" evidence="14">
    <location>
        <begin position="226"/>
        <end position="248"/>
    </location>
</feature>
<dbReference type="GO" id="GO:0050380">
    <property type="term" value="F:undecaprenyl-diphosphatase activity"/>
    <property type="evidence" value="ECO:0007669"/>
    <property type="project" value="UniProtKB-UniRule"/>
</dbReference>
<sequence length="304" mass="32977">MPIWEAALLGLIQGLTEFLPISSTAHLLIARQLLGHENPEDAFTVVIQLGTLAAVFVYFRADIARMLNGLWADIRTRRFASTPDSRIGWLIVLGTVPVVVIGFTLKKWLKANFFHPTPIAVVAIVFALLMAASEWWVTRRTNRGLPPREEGNINWLDALWVGLFQALALMPGGSRSGTTITAGLFAGFARPVAARFSFLLSLPAILGAGMKEMYDERATLFASDQIAALGVGLLVSAVVGYLAIAFLLSFLKRYSTATFVVYRLLLAGVIFGLIAHGSLTNTNSDKKPDSSHLQGSVVLPEPAE</sequence>
<keyword evidence="14" id="KW-0573">Peptidoglycan synthesis</keyword>
<keyword evidence="7 14" id="KW-0378">Hydrolase</keyword>
<evidence type="ECO:0000256" key="1">
    <source>
        <dbReference type="ARBA" id="ARBA00004651"/>
    </source>
</evidence>
<accession>A0A6P2CST0</accession>
<comment type="function">
    <text evidence="14">Catalyzes the dephosphorylation of undecaprenyl diphosphate (UPP). Confers resistance to bacitracin.</text>
</comment>
<dbReference type="EMBL" id="LR593886">
    <property type="protein sequence ID" value="VTR90774.1"/>
    <property type="molecule type" value="Genomic_DNA"/>
</dbReference>
<dbReference type="Pfam" id="PF02673">
    <property type="entry name" value="BacA"/>
    <property type="match status" value="1"/>
</dbReference>
<evidence type="ECO:0000313" key="16">
    <source>
        <dbReference type="EMBL" id="VTR90774.1"/>
    </source>
</evidence>
<comment type="miscellaneous">
    <text evidence="14">Bacitracin is thought to be involved in the inhibition of peptidoglycan synthesis by sequestering undecaprenyl diphosphate, thereby reducing the pool of lipid carrier available.</text>
</comment>
<evidence type="ECO:0000256" key="10">
    <source>
        <dbReference type="ARBA" id="ARBA00023251"/>
    </source>
</evidence>
<evidence type="ECO:0000256" key="3">
    <source>
        <dbReference type="ARBA" id="ARBA00012374"/>
    </source>
</evidence>
<feature type="transmembrane region" description="Helical" evidence="14">
    <location>
        <begin position="260"/>
        <end position="279"/>
    </location>
</feature>
<keyword evidence="9 14" id="KW-0472">Membrane</keyword>
<dbReference type="KEGG" id="gms:SOIL9_69400"/>
<dbReference type="GO" id="GO:0005886">
    <property type="term" value="C:plasma membrane"/>
    <property type="evidence" value="ECO:0007669"/>
    <property type="project" value="UniProtKB-SubCell"/>
</dbReference>
<evidence type="ECO:0000256" key="7">
    <source>
        <dbReference type="ARBA" id="ARBA00022801"/>
    </source>
</evidence>
<name>A0A6P2CST0_9BACT</name>
<dbReference type="GO" id="GO:0009252">
    <property type="term" value="P:peptidoglycan biosynthetic process"/>
    <property type="evidence" value="ECO:0007669"/>
    <property type="project" value="UniProtKB-KW"/>
</dbReference>
<evidence type="ECO:0000256" key="8">
    <source>
        <dbReference type="ARBA" id="ARBA00022989"/>
    </source>
</evidence>
<feature type="transmembrane region" description="Helical" evidence="14">
    <location>
        <begin position="182"/>
        <end position="206"/>
    </location>
</feature>
<comment type="similarity">
    <text evidence="2 14">Belongs to the UppP family.</text>
</comment>
<evidence type="ECO:0000256" key="14">
    <source>
        <dbReference type="HAMAP-Rule" id="MF_01006"/>
    </source>
</evidence>
<dbReference type="RefSeq" id="WP_162665863.1">
    <property type="nucleotide sequence ID" value="NZ_LR593886.1"/>
</dbReference>
<proteinExistence type="inferred from homology"/>
<keyword evidence="17" id="KW-1185">Reference proteome</keyword>
<dbReference type="PANTHER" id="PTHR30622">
    <property type="entry name" value="UNDECAPRENYL-DIPHOSPHATASE"/>
    <property type="match status" value="1"/>
</dbReference>
<dbReference type="PANTHER" id="PTHR30622:SF4">
    <property type="entry name" value="UNDECAPRENYL-DIPHOSPHATASE"/>
    <property type="match status" value="1"/>
</dbReference>
<gene>
    <name evidence="14" type="primary">uppP</name>
    <name evidence="16" type="ORF">SOIL9_69400</name>
</gene>
<comment type="subcellular location">
    <subcellularLocation>
        <location evidence="1 14">Cell membrane</location>
        <topology evidence="1 14">Multi-pass membrane protein</topology>
    </subcellularLocation>
</comment>